<dbReference type="InterPro" id="IPR016024">
    <property type="entry name" value="ARM-type_fold"/>
</dbReference>
<evidence type="ECO:0000313" key="6">
    <source>
        <dbReference type="Proteomes" id="UP001159364"/>
    </source>
</evidence>
<reference evidence="5 6" key="1">
    <citation type="submission" date="2021-09" db="EMBL/GenBank/DDBJ databases">
        <title>Genomic insights and catalytic innovation underlie evolution of tropane alkaloids biosynthesis.</title>
        <authorList>
            <person name="Wang Y.-J."/>
            <person name="Tian T."/>
            <person name="Huang J.-P."/>
            <person name="Huang S.-X."/>
        </authorList>
    </citation>
    <scope>NUCLEOTIDE SEQUENCE [LARGE SCALE GENOMIC DNA]</scope>
    <source>
        <strain evidence="5">KIB-2018</strain>
        <tissue evidence="5">Leaf</tissue>
    </source>
</reference>
<feature type="domain" description="Putative E3 ubiquitin-protein ligase LIN N-terminal" evidence="2">
    <location>
        <begin position="97"/>
        <end position="323"/>
    </location>
</feature>
<dbReference type="SUPFAM" id="SSF48371">
    <property type="entry name" value="ARM repeat"/>
    <property type="match status" value="1"/>
</dbReference>
<name>A0AAV8SWY1_9ROSI</name>
<feature type="region of interest" description="Disordered" evidence="1">
    <location>
        <begin position="368"/>
        <end position="390"/>
    </location>
</feature>
<gene>
    <name evidence="5" type="ORF">K2173_000539</name>
</gene>
<dbReference type="InterPro" id="IPR055566">
    <property type="entry name" value="ARM_LIN"/>
</dbReference>
<evidence type="ECO:0008006" key="7">
    <source>
        <dbReference type="Google" id="ProtNLM"/>
    </source>
</evidence>
<evidence type="ECO:0000259" key="3">
    <source>
        <dbReference type="Pfam" id="PF23628"/>
    </source>
</evidence>
<protein>
    <recommendedName>
        <fullName evidence="7">E3 ubiquitin-protein ligase LIN</fullName>
    </recommendedName>
</protein>
<evidence type="ECO:0000259" key="2">
    <source>
        <dbReference type="Pfam" id="PF23568"/>
    </source>
</evidence>
<dbReference type="Proteomes" id="UP001159364">
    <property type="component" value="Linkage Group LG07"/>
</dbReference>
<dbReference type="InterPro" id="IPR056514">
    <property type="entry name" value="ARM_LIN_2nd"/>
</dbReference>
<sequence length="926" mass="103890">MASLHQLLDEEGFHLKKAPSMSRKQVKLREEVLEPEQSVTSPTFICYDQSSFKLKADKASALKGPSLFSSSIRLSLVSETSNVTSMSRVDEPSIDEVAIKAVISILTGYVGRYMKDPIFRQIMREKCSSCLVRSGEESDNGVLESVEMGMESIDRLVDDRGTKMEVKMKSLSNSIQLLSIVASLNSKKSRNGSTSGIPNSHLSACAQFYLSIVYKLERNNRISARHLLQVFCDAPFLARTHLLPDLWEHFFLPHLLHLKIWFLQELDNFSNSQYFEQEKRMKSLTKVYNDQMDMGTTQFALYYKEWLKVGAKAPSVPNIPLPSRSSYAPLRRMSSDSSTSLSSNRNLYQAVFGPTVGHRLMAFGKSSVDLGSEEEKDKPKARRSSSSLSYTDSKYGTWHEAHKSHHFKLLSCQSMLSECLMNSNHMVRNGLTNNKENDNPSVSDLSRAISTICSSESLTECEIAVNVIAKVWLDSPSDSVTEGALSKAPVISGIVKVLVASKDDEILELSICILAELVSKIDACRLILLHADPQLEAFIRLLKTSSLFLKAAILLYLLKPQAKQMISSEWIPLVLRILEFGDRLQTLFTVRCTPQKAAMYFLDRLLTGFDEDRNLENASQLVFLGGLSLLSRNFEVGYPRERNKIAMLMCCCIQAEESSRNYLADNLNKHHLLELTVLWIQKKSRGYALTLLAELLCLTRTRTTEFLRELNTGWGGLSTLHIFVVYLQKASPEERPLVAAILLQLDLLGDAFRSSMYREEAVEEIIAALDHEASNSEVQEQTAKALLMLGGCCPSAGGSKAEEWLLQHTAFHEMLEGNMNEEEKATKEWQRKLAIALLNSGGNRFLSALSNSIANGSPNIAQASLVTVAWMSRVLFSESGETLEHDRSKQRVLSPFMQQHLRKSSECFTLLSTLDREVIDPLRNRP</sequence>
<dbReference type="PANTHER" id="PTHR35549">
    <property type="entry name" value="OS04G0584500 PROTEIN"/>
    <property type="match status" value="1"/>
</dbReference>
<evidence type="ECO:0000313" key="5">
    <source>
        <dbReference type="EMBL" id="KAJ8758818.1"/>
    </source>
</evidence>
<comment type="caution">
    <text evidence="5">The sequence shown here is derived from an EMBL/GenBank/DDBJ whole genome shotgun (WGS) entry which is preliminary data.</text>
</comment>
<proteinExistence type="predicted"/>
<dbReference type="InterPro" id="IPR011989">
    <property type="entry name" value="ARM-like"/>
</dbReference>
<dbReference type="Pfam" id="PF23628">
    <property type="entry name" value="ARM_LIN_C"/>
    <property type="match status" value="1"/>
</dbReference>
<dbReference type="Pfam" id="PF23568">
    <property type="entry name" value="ARM_LIN"/>
    <property type="match status" value="1"/>
</dbReference>
<dbReference type="PANTHER" id="PTHR35549:SF3">
    <property type="entry name" value="E3 UBIQUITIN-PROTEIN LIGASE LIN"/>
    <property type="match status" value="1"/>
</dbReference>
<dbReference type="EMBL" id="JAIWQS010000007">
    <property type="protein sequence ID" value="KAJ8758818.1"/>
    <property type="molecule type" value="Genomic_DNA"/>
</dbReference>
<dbReference type="Gene3D" id="1.25.10.10">
    <property type="entry name" value="Leucine-rich Repeat Variant"/>
    <property type="match status" value="1"/>
</dbReference>
<organism evidence="5 6">
    <name type="scientific">Erythroxylum novogranatense</name>
    <dbReference type="NCBI Taxonomy" id="1862640"/>
    <lineage>
        <taxon>Eukaryota</taxon>
        <taxon>Viridiplantae</taxon>
        <taxon>Streptophyta</taxon>
        <taxon>Embryophyta</taxon>
        <taxon>Tracheophyta</taxon>
        <taxon>Spermatophyta</taxon>
        <taxon>Magnoliopsida</taxon>
        <taxon>eudicotyledons</taxon>
        <taxon>Gunneridae</taxon>
        <taxon>Pentapetalae</taxon>
        <taxon>rosids</taxon>
        <taxon>fabids</taxon>
        <taxon>Malpighiales</taxon>
        <taxon>Erythroxylaceae</taxon>
        <taxon>Erythroxylum</taxon>
    </lineage>
</organism>
<evidence type="ECO:0000256" key="1">
    <source>
        <dbReference type="SAM" id="MobiDB-lite"/>
    </source>
</evidence>
<feature type="domain" description="Putative E3 ubiquitin-protein ligase LIN ARM-like" evidence="3">
    <location>
        <begin position="604"/>
        <end position="924"/>
    </location>
</feature>
<feature type="domain" description="Putative E3 ubiquitin-protein ligase LIN ARM repeats" evidence="4">
    <location>
        <begin position="442"/>
        <end position="603"/>
    </location>
</feature>
<dbReference type="InterPro" id="IPR056512">
    <property type="entry name" value="LIN_N"/>
</dbReference>
<dbReference type="AlphaFoldDB" id="A0AAV8SWY1"/>
<accession>A0AAV8SWY1</accession>
<evidence type="ECO:0000259" key="4">
    <source>
        <dbReference type="Pfam" id="PF23654"/>
    </source>
</evidence>
<dbReference type="Pfam" id="PF23654">
    <property type="entry name" value="ARM_LIN_2nd"/>
    <property type="match status" value="1"/>
</dbReference>
<keyword evidence="6" id="KW-1185">Reference proteome</keyword>